<dbReference type="Pfam" id="PF13193">
    <property type="entry name" value="AMP-binding_C"/>
    <property type="match status" value="1"/>
</dbReference>
<dbReference type="RefSeq" id="WP_281456262.1">
    <property type="nucleotide sequence ID" value="NZ_JASAOF010000008.1"/>
</dbReference>
<feature type="domain" description="AMP-binding enzyme C-terminal" evidence="5">
    <location>
        <begin position="335"/>
        <end position="405"/>
    </location>
</feature>
<feature type="region of interest" description="Disordered" evidence="3">
    <location>
        <begin position="397"/>
        <end position="421"/>
    </location>
</feature>
<proteinExistence type="inferred from homology"/>
<evidence type="ECO:0000256" key="3">
    <source>
        <dbReference type="SAM" id="MobiDB-lite"/>
    </source>
</evidence>
<evidence type="ECO:0000313" key="7">
    <source>
        <dbReference type="Proteomes" id="UP001237595"/>
    </source>
</evidence>
<sequence>MLPILGRAPTSGVGDLSGPELAEAAHRVARRLPPGARVAISGSDETARLIAFLGADLAGCASLLVDPEWPDPAAVLDDARPDVHLDADAALGEDLGTEVPVGDESTRFYLPTTSGSTGRPKVLVRSRGSWLRSFTALGVPLDARDRVLIPGPLSSSLFLFGALHALHCGADLRLLGRWSARAAAEAAREATAVHLVPAQLSALLAVLEHDGGESALRLVICGGAKVDPALEARLAEAIPGCRLVEYYGSAEQSLIAVRHDERLMPVVDVEVAGGRLRVRSDLAFDGYLERGELVPAESDGTGDRAVQRPDGSLEILGRAGAVIDTGARLVAAEAVEAVLREVDGVRDVVVAATPHPRFGALVTAVVEGEVPVRALRAHARERLHPAERPRRWLPVDALPRTSSGKPARAVIDERLTSGGTL</sequence>
<dbReference type="PANTHER" id="PTHR43201">
    <property type="entry name" value="ACYL-COA SYNTHETASE"/>
    <property type="match status" value="1"/>
</dbReference>
<evidence type="ECO:0000259" key="4">
    <source>
        <dbReference type="Pfam" id="PF00501"/>
    </source>
</evidence>
<dbReference type="PROSITE" id="PS00455">
    <property type="entry name" value="AMP_BINDING"/>
    <property type="match status" value="1"/>
</dbReference>
<feature type="domain" description="AMP-dependent synthetase/ligase" evidence="4">
    <location>
        <begin position="16"/>
        <end position="278"/>
    </location>
</feature>
<protein>
    <submittedName>
        <fullName evidence="6">AMP-binding protein</fullName>
    </submittedName>
</protein>
<dbReference type="InterPro" id="IPR025110">
    <property type="entry name" value="AMP-bd_C"/>
</dbReference>
<dbReference type="PANTHER" id="PTHR43201:SF5">
    <property type="entry name" value="MEDIUM-CHAIN ACYL-COA LIGASE ACSF2, MITOCHONDRIAL"/>
    <property type="match status" value="1"/>
</dbReference>
<organism evidence="6 7">
    <name type="scientific">Saccharopolyspora ipomoeae</name>
    <dbReference type="NCBI Taxonomy" id="3042027"/>
    <lineage>
        <taxon>Bacteria</taxon>
        <taxon>Bacillati</taxon>
        <taxon>Actinomycetota</taxon>
        <taxon>Actinomycetes</taxon>
        <taxon>Pseudonocardiales</taxon>
        <taxon>Pseudonocardiaceae</taxon>
        <taxon>Saccharopolyspora</taxon>
    </lineage>
</organism>
<dbReference type="Pfam" id="PF00501">
    <property type="entry name" value="AMP-binding"/>
    <property type="match status" value="1"/>
</dbReference>
<dbReference type="SUPFAM" id="SSF56801">
    <property type="entry name" value="Acetyl-CoA synthetase-like"/>
    <property type="match status" value="1"/>
</dbReference>
<dbReference type="InterPro" id="IPR042099">
    <property type="entry name" value="ANL_N_sf"/>
</dbReference>
<comment type="similarity">
    <text evidence="1">Belongs to the ATP-dependent AMP-binding enzyme family.</text>
</comment>
<comment type="caution">
    <text evidence="6">The sequence shown here is derived from an EMBL/GenBank/DDBJ whole genome shotgun (WGS) entry which is preliminary data.</text>
</comment>
<gene>
    <name evidence="6" type="ORF">QFW96_15025</name>
</gene>
<evidence type="ECO:0000256" key="1">
    <source>
        <dbReference type="ARBA" id="ARBA00006432"/>
    </source>
</evidence>
<keyword evidence="7" id="KW-1185">Reference proteome</keyword>
<dbReference type="Gene3D" id="3.40.50.12780">
    <property type="entry name" value="N-terminal domain of ligase-like"/>
    <property type="match status" value="1"/>
</dbReference>
<keyword evidence="2" id="KW-0436">Ligase</keyword>
<dbReference type="InterPro" id="IPR000873">
    <property type="entry name" value="AMP-dep_synth/lig_dom"/>
</dbReference>
<evidence type="ECO:0000256" key="2">
    <source>
        <dbReference type="ARBA" id="ARBA00022598"/>
    </source>
</evidence>
<evidence type="ECO:0000259" key="5">
    <source>
        <dbReference type="Pfam" id="PF13193"/>
    </source>
</evidence>
<accession>A0ABT6PPK3</accession>
<dbReference type="InterPro" id="IPR045851">
    <property type="entry name" value="AMP-bd_C_sf"/>
</dbReference>
<dbReference type="Gene3D" id="3.30.300.30">
    <property type="match status" value="1"/>
</dbReference>
<reference evidence="6 7" key="1">
    <citation type="submission" date="2023-04" db="EMBL/GenBank/DDBJ databases">
        <title>Draft genome sequence of Saccharopolyspora sp. TS4A08 isolated from sweet potato rhizospheric soil.</title>
        <authorList>
            <person name="Suksaard P."/>
            <person name="Duangmal K."/>
        </authorList>
    </citation>
    <scope>NUCLEOTIDE SEQUENCE [LARGE SCALE GENOMIC DNA]</scope>
    <source>
        <strain evidence="6 7">TS4A08</strain>
    </source>
</reference>
<dbReference type="InterPro" id="IPR020845">
    <property type="entry name" value="AMP-binding_CS"/>
</dbReference>
<name>A0ABT6PPK3_9PSEU</name>
<dbReference type="Proteomes" id="UP001237595">
    <property type="component" value="Unassembled WGS sequence"/>
</dbReference>
<dbReference type="EMBL" id="JASAOF010000008">
    <property type="protein sequence ID" value="MDI2029942.1"/>
    <property type="molecule type" value="Genomic_DNA"/>
</dbReference>
<evidence type="ECO:0000313" key="6">
    <source>
        <dbReference type="EMBL" id="MDI2029942.1"/>
    </source>
</evidence>